<dbReference type="GO" id="GO:0006364">
    <property type="term" value="P:rRNA processing"/>
    <property type="evidence" value="ECO:0007669"/>
    <property type="project" value="UniProtKB-KW"/>
</dbReference>
<comment type="caution">
    <text evidence="11">The sequence shown here is derived from an EMBL/GenBank/DDBJ whole genome shotgun (WGS) entry which is preliminary data.</text>
</comment>
<comment type="subcellular location">
    <subcellularLocation>
        <location evidence="1">Nucleus</location>
        <location evidence="1">Nucleolus</location>
    </subcellularLocation>
</comment>
<feature type="compositionally biased region" description="Basic and acidic residues" evidence="10">
    <location>
        <begin position="257"/>
        <end position="270"/>
    </location>
</feature>
<feature type="repeat" description="WD" evidence="9">
    <location>
        <begin position="409"/>
        <end position="450"/>
    </location>
</feature>
<evidence type="ECO:0000256" key="1">
    <source>
        <dbReference type="ARBA" id="ARBA00004604"/>
    </source>
</evidence>
<dbReference type="CDD" id="cd00200">
    <property type="entry name" value="WD40"/>
    <property type="match status" value="1"/>
</dbReference>
<keyword evidence="6" id="KW-0694">RNA-binding</keyword>
<name>A0AA88UCT1_9ASTE</name>
<feature type="compositionally biased region" description="Acidic residues" evidence="10">
    <location>
        <begin position="190"/>
        <end position="203"/>
    </location>
</feature>
<protein>
    <recommendedName>
        <fullName evidence="13">U3 snoRNP-associated protein-like EMB2271</fullName>
    </recommendedName>
</protein>
<feature type="compositionally biased region" description="Acidic residues" evidence="10">
    <location>
        <begin position="246"/>
        <end position="256"/>
    </location>
</feature>
<keyword evidence="7" id="KW-0539">Nucleus</keyword>
<evidence type="ECO:0000256" key="7">
    <source>
        <dbReference type="ARBA" id="ARBA00023242"/>
    </source>
</evidence>
<evidence type="ECO:0000256" key="4">
    <source>
        <dbReference type="ARBA" id="ARBA00022574"/>
    </source>
</evidence>
<dbReference type="InterPro" id="IPR001680">
    <property type="entry name" value="WD40_rpt"/>
</dbReference>
<sequence>MKGKNHNKAKPLPQRGAKKGTKKRLQDPFFETEPKRRRNFEDEEILSSGEDSDDDSGRNDAGEAAEEEEEETAAEKRKRVAEEYLDKIRVMAKRQEEEEDEDDEGLSGDERRVREGKRDSRVASILQQEQLEDSGRVRRLLASSYTQFIMKGQNHNKAKPLPQRGAKKGTKKRLQDPFFETEPKRRRNFEDEEILSSGEDSDDDSGRNDAGEAAEEEEEETAAEKRRRVAEEYLDKIRVMAKRQEEEEDEDDEGLSGDERRVREGKRDSRVASILQQEQLEDSGRVRRLLASRVQKPETSGGFRLLVKNRQSVTAVVLSEDDLRGFSASKNGSIVSWDVDSGKTEKYTWPSEEVLKSHGAKDPQGRATKHSQHVSALAVSSDGRYLASGGFDRHIHLWDTRIREHIQAFPGHKGPVSCLAFRQGTSELFSGSFDRTIKIWNAEDRSYITTLFGHQSEVLTIDCLRKERVLTVGRDRTMHLWKVPEESQLVFRAPNSSLECCCFISNDEFLSGSDDGSIEQWSVLRKKPAHIVKNAHALLTPQKSERREKLGLSNGHIDNGVLNSEDLSSSAHSWVGSVAVCRSSDLAASGAGNGSVRLWEIKSDSKGIQPLFELPLVGFVNSMAFAKSGKFLVAGVGQFALRDRVNGD</sequence>
<keyword evidence="12" id="KW-1185">Reference proteome</keyword>
<feature type="compositionally biased region" description="Acidic residues" evidence="10">
    <location>
        <begin position="63"/>
        <end position="72"/>
    </location>
</feature>
<organism evidence="11 12">
    <name type="scientific">Escallonia rubra</name>
    <dbReference type="NCBI Taxonomy" id="112253"/>
    <lineage>
        <taxon>Eukaryota</taxon>
        <taxon>Viridiplantae</taxon>
        <taxon>Streptophyta</taxon>
        <taxon>Embryophyta</taxon>
        <taxon>Tracheophyta</taxon>
        <taxon>Spermatophyta</taxon>
        <taxon>Magnoliopsida</taxon>
        <taxon>eudicotyledons</taxon>
        <taxon>Gunneridae</taxon>
        <taxon>Pentapetalae</taxon>
        <taxon>asterids</taxon>
        <taxon>campanulids</taxon>
        <taxon>Escalloniales</taxon>
        <taxon>Escalloniaceae</taxon>
        <taxon>Escallonia</taxon>
    </lineage>
</organism>
<evidence type="ECO:0000256" key="5">
    <source>
        <dbReference type="ARBA" id="ARBA00022737"/>
    </source>
</evidence>
<dbReference type="InterPro" id="IPR036322">
    <property type="entry name" value="WD40_repeat_dom_sf"/>
</dbReference>
<dbReference type="PANTHER" id="PTHR19865">
    <property type="entry name" value="U3 SMALL NUCLEOLAR RNA INTERACTING PROTEIN 2"/>
    <property type="match status" value="1"/>
</dbReference>
<dbReference type="PRINTS" id="PR00320">
    <property type="entry name" value="GPROTEINBRPT"/>
</dbReference>
<evidence type="ECO:0000256" key="6">
    <source>
        <dbReference type="ARBA" id="ARBA00022884"/>
    </source>
</evidence>
<dbReference type="Pfam" id="PF00400">
    <property type="entry name" value="WD40"/>
    <property type="match status" value="5"/>
</dbReference>
<evidence type="ECO:0008006" key="13">
    <source>
        <dbReference type="Google" id="ProtNLM"/>
    </source>
</evidence>
<feature type="region of interest" description="Disordered" evidence="10">
    <location>
        <begin position="240"/>
        <end position="270"/>
    </location>
</feature>
<keyword evidence="5" id="KW-0677">Repeat</keyword>
<keyword evidence="8" id="KW-0687">Ribonucleoprotein</keyword>
<feature type="compositionally biased region" description="Acidic residues" evidence="10">
    <location>
        <begin position="97"/>
        <end position="107"/>
    </location>
</feature>
<dbReference type="PROSITE" id="PS00678">
    <property type="entry name" value="WD_REPEATS_1"/>
    <property type="match status" value="2"/>
</dbReference>
<feature type="region of interest" description="Disordered" evidence="10">
    <location>
        <begin position="1"/>
        <end position="79"/>
    </location>
</feature>
<proteinExistence type="inferred from homology"/>
<gene>
    <name evidence="11" type="ORF">RJ640_006787</name>
</gene>
<evidence type="ECO:0000256" key="2">
    <source>
        <dbReference type="ARBA" id="ARBA00006777"/>
    </source>
</evidence>
<evidence type="ECO:0000256" key="10">
    <source>
        <dbReference type="SAM" id="MobiDB-lite"/>
    </source>
</evidence>
<dbReference type="PANTHER" id="PTHR19865:SF0">
    <property type="entry name" value="U3 SMALL NUCLEOLAR RNA-INTERACTING PROTEIN 2"/>
    <property type="match status" value="1"/>
</dbReference>
<evidence type="ECO:0000313" key="12">
    <source>
        <dbReference type="Proteomes" id="UP001187471"/>
    </source>
</evidence>
<dbReference type="Gene3D" id="2.130.10.10">
    <property type="entry name" value="YVTN repeat-like/Quinoprotein amine dehydrogenase"/>
    <property type="match status" value="1"/>
</dbReference>
<dbReference type="InterPro" id="IPR039241">
    <property type="entry name" value="Rrp9-like"/>
</dbReference>
<dbReference type="SUPFAM" id="SSF50978">
    <property type="entry name" value="WD40 repeat-like"/>
    <property type="match status" value="1"/>
</dbReference>
<dbReference type="Proteomes" id="UP001187471">
    <property type="component" value="Unassembled WGS sequence"/>
</dbReference>
<dbReference type="AlphaFoldDB" id="A0AA88UCT1"/>
<accession>A0AA88UCT1</accession>
<feature type="region of interest" description="Disordered" evidence="10">
    <location>
        <begin position="150"/>
        <end position="227"/>
    </location>
</feature>
<feature type="compositionally biased region" description="Acidic residues" evidence="10">
    <location>
        <begin position="212"/>
        <end position="221"/>
    </location>
</feature>
<evidence type="ECO:0000256" key="8">
    <source>
        <dbReference type="ARBA" id="ARBA00023274"/>
    </source>
</evidence>
<comment type="similarity">
    <text evidence="2">Belongs to the WD repeat RRP9 family.</text>
</comment>
<dbReference type="InterPro" id="IPR020472">
    <property type="entry name" value="WD40_PAC1"/>
</dbReference>
<dbReference type="PROSITE" id="PS50294">
    <property type="entry name" value="WD_REPEATS_REGION"/>
    <property type="match status" value="2"/>
</dbReference>
<evidence type="ECO:0000256" key="3">
    <source>
        <dbReference type="ARBA" id="ARBA00022552"/>
    </source>
</evidence>
<dbReference type="FunFam" id="2.130.10.10:FF:000483">
    <property type="entry name" value="U3 snoRNP-associated protein-like EMB2271"/>
    <property type="match status" value="1"/>
</dbReference>
<reference evidence="11" key="1">
    <citation type="submission" date="2022-12" db="EMBL/GenBank/DDBJ databases">
        <title>Draft genome assemblies for two species of Escallonia (Escalloniales).</title>
        <authorList>
            <person name="Chanderbali A."/>
            <person name="Dervinis C."/>
            <person name="Anghel I."/>
            <person name="Soltis D."/>
            <person name="Soltis P."/>
            <person name="Zapata F."/>
        </authorList>
    </citation>
    <scope>NUCLEOTIDE SEQUENCE</scope>
    <source>
        <strain evidence="11">UCBG92.1500</strain>
        <tissue evidence="11">Leaf</tissue>
    </source>
</reference>
<dbReference type="GO" id="GO:0032040">
    <property type="term" value="C:small-subunit processome"/>
    <property type="evidence" value="ECO:0007669"/>
    <property type="project" value="TreeGrafter"/>
</dbReference>
<feature type="region of interest" description="Disordered" evidence="10">
    <location>
        <begin position="91"/>
        <end position="137"/>
    </location>
</feature>
<feature type="compositionally biased region" description="Basic and acidic residues" evidence="10">
    <location>
        <begin position="108"/>
        <end position="121"/>
    </location>
</feature>
<keyword evidence="4 9" id="KW-0853">WD repeat</keyword>
<dbReference type="EMBL" id="JAVXUO010001691">
    <property type="protein sequence ID" value="KAK2979979.1"/>
    <property type="molecule type" value="Genomic_DNA"/>
</dbReference>
<feature type="compositionally biased region" description="Acidic residues" evidence="10">
    <location>
        <begin position="41"/>
        <end position="54"/>
    </location>
</feature>
<dbReference type="PROSITE" id="PS50082">
    <property type="entry name" value="WD_REPEATS_2"/>
    <property type="match status" value="3"/>
</dbReference>
<evidence type="ECO:0000256" key="9">
    <source>
        <dbReference type="PROSITE-ProRule" id="PRU00221"/>
    </source>
</evidence>
<evidence type="ECO:0000313" key="11">
    <source>
        <dbReference type="EMBL" id="KAK2979979.1"/>
    </source>
</evidence>
<feature type="repeat" description="WD" evidence="9">
    <location>
        <begin position="367"/>
        <end position="408"/>
    </location>
</feature>
<dbReference type="InterPro" id="IPR015943">
    <property type="entry name" value="WD40/YVTN_repeat-like_dom_sf"/>
</dbReference>
<keyword evidence="3" id="KW-0698">rRNA processing</keyword>
<dbReference type="GO" id="GO:0034511">
    <property type="term" value="F:U3 snoRNA binding"/>
    <property type="evidence" value="ECO:0007669"/>
    <property type="project" value="InterPro"/>
</dbReference>
<feature type="repeat" description="WD" evidence="9">
    <location>
        <begin position="306"/>
        <end position="347"/>
    </location>
</feature>
<dbReference type="InterPro" id="IPR019775">
    <property type="entry name" value="WD40_repeat_CS"/>
</dbReference>
<dbReference type="SMART" id="SM00320">
    <property type="entry name" value="WD40"/>
    <property type="match status" value="6"/>
</dbReference>